<dbReference type="Proteomes" id="UP000701801">
    <property type="component" value="Unassembled WGS sequence"/>
</dbReference>
<evidence type="ECO:0000313" key="2">
    <source>
        <dbReference type="EMBL" id="CAG8981451.1"/>
    </source>
</evidence>
<evidence type="ECO:0000313" key="3">
    <source>
        <dbReference type="Proteomes" id="UP000701801"/>
    </source>
</evidence>
<sequence>MRFIYVLAAFASMAAAADEPSSTITVTTFPTPAPPPPRFPPEPLSDRISPINPKSGMNTLCAYLRVNNPGERGLRGGGWWCENGTPDIYCVKYVWRNYNPFYVCVGPDGADVDPTNFPHAPPLPDKVEPVNPKSALAAYCSHLRLNKSGDGKGWWTNISPFYVCVAADGRDIESATLTAGPLIIQEVYPKSTLAQDCLYLRRNTATENGGGWRF</sequence>
<feature type="chain" id="PRO_5040270575" evidence="1">
    <location>
        <begin position="17"/>
        <end position="214"/>
    </location>
</feature>
<dbReference type="OrthoDB" id="10344706at2759"/>
<proteinExistence type="predicted"/>
<accession>A0A9N9QBN2</accession>
<name>A0A9N9QBN2_9HELO</name>
<reference evidence="2" key="1">
    <citation type="submission" date="2021-07" db="EMBL/GenBank/DDBJ databases">
        <authorList>
            <person name="Durling M."/>
        </authorList>
    </citation>
    <scope>NUCLEOTIDE SEQUENCE</scope>
</reference>
<gene>
    <name evidence="2" type="ORF">HYALB_00013378</name>
</gene>
<dbReference type="AlphaFoldDB" id="A0A9N9QBN2"/>
<comment type="caution">
    <text evidence="2">The sequence shown here is derived from an EMBL/GenBank/DDBJ whole genome shotgun (WGS) entry which is preliminary data.</text>
</comment>
<feature type="signal peptide" evidence="1">
    <location>
        <begin position="1"/>
        <end position="16"/>
    </location>
</feature>
<organism evidence="2 3">
    <name type="scientific">Hymenoscyphus albidus</name>
    <dbReference type="NCBI Taxonomy" id="595503"/>
    <lineage>
        <taxon>Eukaryota</taxon>
        <taxon>Fungi</taxon>
        <taxon>Dikarya</taxon>
        <taxon>Ascomycota</taxon>
        <taxon>Pezizomycotina</taxon>
        <taxon>Leotiomycetes</taxon>
        <taxon>Helotiales</taxon>
        <taxon>Helotiaceae</taxon>
        <taxon>Hymenoscyphus</taxon>
    </lineage>
</organism>
<evidence type="ECO:0000256" key="1">
    <source>
        <dbReference type="SAM" id="SignalP"/>
    </source>
</evidence>
<keyword evidence="1" id="KW-0732">Signal</keyword>
<keyword evidence="3" id="KW-1185">Reference proteome</keyword>
<dbReference type="EMBL" id="CAJVRM010000484">
    <property type="protein sequence ID" value="CAG8981451.1"/>
    <property type="molecule type" value="Genomic_DNA"/>
</dbReference>
<protein>
    <submittedName>
        <fullName evidence="2">Uncharacterized protein</fullName>
    </submittedName>
</protein>